<dbReference type="RefSeq" id="WP_185130239.1">
    <property type="nucleotide sequence ID" value="NZ_JACJVO010000021.1"/>
</dbReference>
<accession>A0A7X0SM64</accession>
<reference evidence="1 2" key="1">
    <citation type="submission" date="2020-08" db="EMBL/GenBank/DDBJ databases">
        <title>Cohnella phylogeny.</title>
        <authorList>
            <person name="Dunlap C."/>
        </authorList>
    </citation>
    <scope>NUCLEOTIDE SEQUENCE [LARGE SCALE GENOMIC DNA]</scope>
    <source>
        <strain evidence="1 2">CBP 2801</strain>
    </source>
</reference>
<dbReference type="EMBL" id="JACJVO010000021">
    <property type="protein sequence ID" value="MBB6732568.1"/>
    <property type="molecule type" value="Genomic_DNA"/>
</dbReference>
<name>A0A7X0SM64_9BACL</name>
<gene>
    <name evidence="1" type="ORF">H7C18_16725</name>
</gene>
<evidence type="ECO:0000313" key="2">
    <source>
        <dbReference type="Proteomes" id="UP000564644"/>
    </source>
</evidence>
<evidence type="ECO:0000313" key="1">
    <source>
        <dbReference type="EMBL" id="MBB6732568.1"/>
    </source>
</evidence>
<dbReference type="AlphaFoldDB" id="A0A7X0SM64"/>
<keyword evidence="2" id="KW-1185">Reference proteome</keyword>
<sequence>MQELMTEIVVHLSHSHQQMARILDAKRHVAVRMAQLIELLPDEHPQLNGLEGLVDSSSQVTKSVIAYVNSLADFQEAMADSLTQIVKAVGDSDEE</sequence>
<proteinExistence type="predicted"/>
<organism evidence="1 2">
    <name type="scientific">Cohnella zeiphila</name>
    <dbReference type="NCBI Taxonomy" id="2761120"/>
    <lineage>
        <taxon>Bacteria</taxon>
        <taxon>Bacillati</taxon>
        <taxon>Bacillota</taxon>
        <taxon>Bacilli</taxon>
        <taxon>Bacillales</taxon>
        <taxon>Paenibacillaceae</taxon>
        <taxon>Cohnella</taxon>
    </lineage>
</organism>
<dbReference type="Proteomes" id="UP000564644">
    <property type="component" value="Unassembled WGS sequence"/>
</dbReference>
<protein>
    <submittedName>
        <fullName evidence="1">Nucleoside-diphosphate sugar epimerase</fullName>
    </submittedName>
</protein>
<comment type="caution">
    <text evidence="1">The sequence shown here is derived from an EMBL/GenBank/DDBJ whole genome shotgun (WGS) entry which is preliminary data.</text>
</comment>